<feature type="coiled-coil region" evidence="4">
    <location>
        <begin position="39"/>
        <end position="66"/>
    </location>
</feature>
<dbReference type="PANTHER" id="PTHR46847:SF1">
    <property type="entry name" value="D-ALLOSE-BINDING PERIPLASMIC PROTEIN-RELATED"/>
    <property type="match status" value="1"/>
</dbReference>
<dbReference type="GO" id="GO:0055085">
    <property type="term" value="P:transmembrane transport"/>
    <property type="evidence" value="ECO:0007669"/>
    <property type="project" value="UniProtKB-ARBA"/>
</dbReference>
<dbReference type="RefSeq" id="WP_101495969.1">
    <property type="nucleotide sequence ID" value="NZ_LNJZ01000003.1"/>
</dbReference>
<dbReference type="GO" id="GO:0030246">
    <property type="term" value="F:carbohydrate binding"/>
    <property type="evidence" value="ECO:0007669"/>
    <property type="project" value="UniProtKB-ARBA"/>
</dbReference>
<feature type="region of interest" description="Disordered" evidence="5">
    <location>
        <begin position="332"/>
        <end position="352"/>
    </location>
</feature>
<keyword evidence="4" id="KW-0175">Coiled coil</keyword>
<dbReference type="CDD" id="cd01536">
    <property type="entry name" value="PBP1_ABC_sugar_binding-like"/>
    <property type="match status" value="1"/>
</dbReference>
<protein>
    <submittedName>
        <fullName evidence="8">Ribose transport system substrate-binding protein</fullName>
    </submittedName>
</protein>
<dbReference type="GO" id="GO:0030313">
    <property type="term" value="C:cell envelope"/>
    <property type="evidence" value="ECO:0007669"/>
    <property type="project" value="UniProtKB-SubCell"/>
</dbReference>
<name>A0A4R6TVI9_9GAMM</name>
<evidence type="ECO:0000256" key="5">
    <source>
        <dbReference type="SAM" id="MobiDB-lite"/>
    </source>
</evidence>
<dbReference type="EMBL" id="SNYK01000006">
    <property type="protein sequence ID" value="TDQ37808.1"/>
    <property type="molecule type" value="Genomic_DNA"/>
</dbReference>
<dbReference type="AlphaFoldDB" id="A0A4R6TVI9"/>
<sequence length="352" mass="38745">MRWHMRRIACWLLLSVSVHASASGSEPWQVGVLYWSDTIASQQVMRRGLEQEAERINQQARATGQRGVRLHTMVAGDGSEGIERQIWQMRMMVDNNPPDIIIVQPTDNAALIEPLQRANLAGIPVVAYDQYISGGVLASYVTSDNHQAGYLGGEYIASLFARQRPLRLVLVEYPLVSSTVERVNGFLDGLQAAGVDYHILQSYQAVQPQEGVQAARDLLRDFPDKGSVDVVFTVNNGAGLSLVETLVAAGRSEIIHATVDGDPGSVDNIRDGNLTRIDSAQFCALMGGTALQHAYRVLQGEAVPRQVIIPAFPVTMETLELYPGWQGSLPPSFTKPWPSTSRQWQNRLREGD</sequence>
<comment type="similarity">
    <text evidence="2">Belongs to the bacterial solute-binding protein 2 family.</text>
</comment>
<feature type="chain" id="PRO_5020774740" evidence="6">
    <location>
        <begin position="21"/>
        <end position="352"/>
    </location>
</feature>
<dbReference type="InterPro" id="IPR028082">
    <property type="entry name" value="Peripla_BP_I"/>
</dbReference>
<dbReference type="SUPFAM" id="SSF53822">
    <property type="entry name" value="Periplasmic binding protein-like I"/>
    <property type="match status" value="1"/>
</dbReference>
<evidence type="ECO:0000256" key="4">
    <source>
        <dbReference type="SAM" id="Coils"/>
    </source>
</evidence>
<keyword evidence="3 6" id="KW-0732">Signal</keyword>
<feature type="signal peptide" evidence="6">
    <location>
        <begin position="1"/>
        <end position="20"/>
    </location>
</feature>
<gene>
    <name evidence="8" type="ORF">DFQ45_10634</name>
</gene>
<feature type="compositionally biased region" description="Polar residues" evidence="5">
    <location>
        <begin position="337"/>
        <end position="346"/>
    </location>
</feature>
<comment type="subcellular location">
    <subcellularLocation>
        <location evidence="1">Cell envelope</location>
    </subcellularLocation>
</comment>
<accession>A0A4R6TVI9</accession>
<dbReference type="InterPro" id="IPR025997">
    <property type="entry name" value="SBP_2_dom"/>
</dbReference>
<dbReference type="Gene3D" id="3.40.50.2300">
    <property type="match status" value="2"/>
</dbReference>
<evidence type="ECO:0000256" key="3">
    <source>
        <dbReference type="ARBA" id="ARBA00022729"/>
    </source>
</evidence>
<evidence type="ECO:0000256" key="1">
    <source>
        <dbReference type="ARBA" id="ARBA00004196"/>
    </source>
</evidence>
<keyword evidence="9" id="KW-1185">Reference proteome</keyword>
<evidence type="ECO:0000256" key="2">
    <source>
        <dbReference type="ARBA" id="ARBA00007639"/>
    </source>
</evidence>
<dbReference type="Proteomes" id="UP000294575">
    <property type="component" value="Unassembled WGS sequence"/>
</dbReference>
<reference evidence="8 9" key="1">
    <citation type="submission" date="2019-03" db="EMBL/GenBank/DDBJ databases">
        <title>Genomic Encyclopedia of Type Strains, Phase IV (KMG-IV): sequencing the most valuable type-strain genomes for metagenomic binning, comparative biology and taxonomic classification.</title>
        <authorList>
            <person name="Goeker M."/>
        </authorList>
    </citation>
    <scope>NUCLEOTIDE SEQUENCE [LARGE SCALE GENOMIC DNA]</scope>
    <source>
        <strain evidence="8 9">DSM 28679</strain>
    </source>
</reference>
<evidence type="ECO:0000313" key="9">
    <source>
        <dbReference type="Proteomes" id="UP000294575"/>
    </source>
</evidence>
<evidence type="ECO:0000256" key="6">
    <source>
        <dbReference type="SAM" id="SignalP"/>
    </source>
</evidence>
<feature type="domain" description="Periplasmic binding protein" evidence="7">
    <location>
        <begin position="35"/>
        <end position="301"/>
    </location>
</feature>
<evidence type="ECO:0000313" key="8">
    <source>
        <dbReference type="EMBL" id="TDQ37808.1"/>
    </source>
</evidence>
<proteinExistence type="inferred from homology"/>
<dbReference type="PANTHER" id="PTHR46847">
    <property type="entry name" value="D-ALLOSE-BINDING PERIPLASMIC PROTEIN-RELATED"/>
    <property type="match status" value="1"/>
</dbReference>
<dbReference type="OrthoDB" id="5592879at2"/>
<comment type="caution">
    <text evidence="8">The sequence shown here is derived from an EMBL/GenBank/DDBJ whole genome shotgun (WGS) entry which is preliminary data.</text>
</comment>
<evidence type="ECO:0000259" key="7">
    <source>
        <dbReference type="Pfam" id="PF13407"/>
    </source>
</evidence>
<dbReference type="Pfam" id="PF13407">
    <property type="entry name" value="Peripla_BP_4"/>
    <property type="match status" value="1"/>
</dbReference>
<organism evidence="8 9">
    <name type="scientific">Thiopseudomonas denitrificans</name>
    <dbReference type="NCBI Taxonomy" id="1501432"/>
    <lineage>
        <taxon>Bacteria</taxon>
        <taxon>Pseudomonadati</taxon>
        <taxon>Pseudomonadota</taxon>
        <taxon>Gammaproteobacteria</taxon>
        <taxon>Pseudomonadales</taxon>
        <taxon>Pseudomonadaceae</taxon>
        <taxon>Thiopseudomonas</taxon>
    </lineage>
</organism>